<keyword evidence="2" id="KW-0472">Membrane</keyword>
<name>A0AAD5YKI2_9APHY</name>
<organism evidence="3 4">
    <name type="scientific">Meripilus lineatus</name>
    <dbReference type="NCBI Taxonomy" id="2056292"/>
    <lineage>
        <taxon>Eukaryota</taxon>
        <taxon>Fungi</taxon>
        <taxon>Dikarya</taxon>
        <taxon>Basidiomycota</taxon>
        <taxon>Agaricomycotina</taxon>
        <taxon>Agaricomycetes</taxon>
        <taxon>Polyporales</taxon>
        <taxon>Meripilaceae</taxon>
        <taxon>Meripilus</taxon>
    </lineage>
</organism>
<feature type="compositionally biased region" description="Polar residues" evidence="1">
    <location>
        <begin position="189"/>
        <end position="201"/>
    </location>
</feature>
<feature type="region of interest" description="Disordered" evidence="1">
    <location>
        <begin position="148"/>
        <end position="266"/>
    </location>
</feature>
<feature type="compositionally biased region" description="Low complexity" evidence="1">
    <location>
        <begin position="222"/>
        <end position="239"/>
    </location>
</feature>
<sequence>MLIPKCAAGKFDPTVCKCNVLLFNSRNACLLSENQPPISWDEWATQNGCPLDVGPTGLPFEVQSTTWDYEELLGRRKFHFQRALGKREWDPVQILVPVIVGVGVIALAALGFLWYHRHRRQQATPRRVPWEQANLRPRRRFGILPDRRTVRTVEPGRQWEIDDGTPGIEPPPTPSPPPGPSSRAGTPSHLTQTHSRTTSESPLLPRANSHPNFKVVSKPKSSRGPSSATSSTSSSRFASITNRLKPLASNQHHKYTTGVPTAPDFKRGNVVPKSPHQQFDIDEANSPDRATPLVTLPKSTAKPTTALPSVLDIRGEEDENGNIILPDDAHRGLLTERGIQQLQARNQTQESMSDVVFALPAPPPVSDFSLGTSDLMTPSSTQIRGRPFPSPPAATLPPVRAIPIS</sequence>
<evidence type="ECO:0000256" key="1">
    <source>
        <dbReference type="SAM" id="MobiDB-lite"/>
    </source>
</evidence>
<feature type="transmembrane region" description="Helical" evidence="2">
    <location>
        <begin position="94"/>
        <end position="115"/>
    </location>
</feature>
<feature type="region of interest" description="Disordered" evidence="1">
    <location>
        <begin position="377"/>
        <end position="405"/>
    </location>
</feature>
<proteinExistence type="predicted"/>
<dbReference type="EMBL" id="JANAWD010000103">
    <property type="protein sequence ID" value="KAJ3487059.1"/>
    <property type="molecule type" value="Genomic_DNA"/>
</dbReference>
<comment type="caution">
    <text evidence="3">The sequence shown here is derived from an EMBL/GenBank/DDBJ whole genome shotgun (WGS) entry which is preliminary data.</text>
</comment>
<accession>A0AAD5YKI2</accession>
<protein>
    <submittedName>
        <fullName evidence="3">Uncharacterized protein</fullName>
    </submittedName>
</protein>
<evidence type="ECO:0000313" key="3">
    <source>
        <dbReference type="EMBL" id="KAJ3487059.1"/>
    </source>
</evidence>
<keyword evidence="2" id="KW-0812">Transmembrane</keyword>
<reference evidence="3" key="1">
    <citation type="submission" date="2022-07" db="EMBL/GenBank/DDBJ databases">
        <title>Genome Sequence of Physisporinus lineatus.</title>
        <authorList>
            <person name="Buettner E."/>
        </authorList>
    </citation>
    <scope>NUCLEOTIDE SEQUENCE</scope>
    <source>
        <strain evidence="3">VT162</strain>
    </source>
</reference>
<dbReference type="Proteomes" id="UP001212997">
    <property type="component" value="Unassembled WGS sequence"/>
</dbReference>
<evidence type="ECO:0000256" key="2">
    <source>
        <dbReference type="SAM" id="Phobius"/>
    </source>
</evidence>
<evidence type="ECO:0000313" key="4">
    <source>
        <dbReference type="Proteomes" id="UP001212997"/>
    </source>
</evidence>
<keyword evidence="2" id="KW-1133">Transmembrane helix</keyword>
<gene>
    <name evidence="3" type="ORF">NLI96_g3801</name>
</gene>
<feature type="compositionally biased region" description="Pro residues" evidence="1">
    <location>
        <begin position="168"/>
        <end position="180"/>
    </location>
</feature>
<dbReference type="AlphaFoldDB" id="A0AAD5YKI2"/>
<keyword evidence="4" id="KW-1185">Reference proteome</keyword>